<dbReference type="AlphaFoldDB" id="A0A1N7CB34"/>
<dbReference type="PANTHER" id="PTHR21621:SF0">
    <property type="entry name" value="BETA-CITRYLGLUTAMATE SYNTHASE B-RELATED"/>
    <property type="match status" value="1"/>
</dbReference>
<dbReference type="Proteomes" id="UP000186096">
    <property type="component" value="Unassembled WGS sequence"/>
</dbReference>
<feature type="domain" description="ATP-grasp" evidence="2">
    <location>
        <begin position="133"/>
        <end position="323"/>
    </location>
</feature>
<evidence type="ECO:0000313" key="3">
    <source>
        <dbReference type="EMBL" id="SIR60851.1"/>
    </source>
</evidence>
<dbReference type="OrthoDB" id="9794735at2"/>
<evidence type="ECO:0000256" key="1">
    <source>
        <dbReference type="PROSITE-ProRule" id="PRU00409"/>
    </source>
</evidence>
<dbReference type="PANTHER" id="PTHR21621">
    <property type="entry name" value="RIBOSOMAL PROTEIN S6 MODIFICATION PROTEIN"/>
    <property type="match status" value="1"/>
</dbReference>
<gene>
    <name evidence="3" type="ORF">SAMN05421833_111168</name>
</gene>
<name>A0A1N7CB34_9ACTN</name>
<dbReference type="GeneID" id="97499375"/>
<dbReference type="STRING" id="58117.SAMN05421833_111168"/>
<dbReference type="Gene3D" id="3.30.470.20">
    <property type="entry name" value="ATP-grasp fold, B domain"/>
    <property type="match status" value="1"/>
</dbReference>
<dbReference type="GO" id="GO:0005737">
    <property type="term" value="C:cytoplasm"/>
    <property type="evidence" value="ECO:0007669"/>
    <property type="project" value="TreeGrafter"/>
</dbReference>
<dbReference type="RefSeq" id="WP_076435872.1">
    <property type="nucleotide sequence ID" value="NZ_FTNI01000011.1"/>
</dbReference>
<keyword evidence="4" id="KW-1185">Reference proteome</keyword>
<dbReference type="PROSITE" id="PS50975">
    <property type="entry name" value="ATP_GRASP"/>
    <property type="match status" value="1"/>
</dbReference>
<dbReference type="SUPFAM" id="SSF56059">
    <property type="entry name" value="Glutathione synthetase ATP-binding domain-like"/>
    <property type="match status" value="1"/>
</dbReference>
<dbReference type="GO" id="GO:0046872">
    <property type="term" value="F:metal ion binding"/>
    <property type="evidence" value="ECO:0007669"/>
    <property type="project" value="InterPro"/>
</dbReference>
<evidence type="ECO:0000259" key="2">
    <source>
        <dbReference type="PROSITE" id="PS50975"/>
    </source>
</evidence>
<dbReference type="GO" id="GO:0009432">
    <property type="term" value="P:SOS response"/>
    <property type="evidence" value="ECO:0007669"/>
    <property type="project" value="TreeGrafter"/>
</dbReference>
<dbReference type="InterPro" id="IPR013651">
    <property type="entry name" value="ATP-grasp_RimK-type"/>
</dbReference>
<dbReference type="EMBL" id="FTNI01000011">
    <property type="protein sequence ID" value="SIR60851.1"/>
    <property type="molecule type" value="Genomic_DNA"/>
</dbReference>
<dbReference type="GO" id="GO:0005524">
    <property type="term" value="F:ATP binding"/>
    <property type="evidence" value="ECO:0007669"/>
    <property type="project" value="UniProtKB-UniRule"/>
</dbReference>
<dbReference type="Pfam" id="PF08443">
    <property type="entry name" value="RimK"/>
    <property type="match status" value="1"/>
</dbReference>
<protein>
    <submittedName>
        <fullName evidence="3">RimK-like ATP-grasp domain-containing protein</fullName>
    </submittedName>
</protein>
<accession>A0A1N7CB34</accession>
<evidence type="ECO:0000313" key="4">
    <source>
        <dbReference type="Proteomes" id="UP000186096"/>
    </source>
</evidence>
<dbReference type="InterPro" id="IPR048936">
    <property type="entry name" value="MvdD-like_ATPgrasp"/>
</dbReference>
<proteinExistence type="predicted"/>
<sequence length="338" mass="37619">MSGEILILTIDGDSHAEHVARLLAARGAKAVVFDPAGYPVRAVLDAAYHRDGRVRRRLRTETADVDLDRLTAVWFRRPQAPVAHPEIADPVARAHIEQECAVFAGDLWEQLDCRMVPAPRERVRLAQRKSSQLALAGRLGFELPDTLITNDPDEFLDFYNRHQGRIITKPLGVPTSLRADGDGVARMSEPVSTRDAAYADAIRFGPVVIQEYVPKRVELRVTVVGRAVFAAEIHSQESNHTRLDWRRYDPGSTRHEVHALPPEVAERCVRIVRRLGLRYGAIDLILTPDGRYVFLEVNPSGQWLWIEKATGLPIGAALCDLLMYGTVGEETAHGAGRP</sequence>
<keyword evidence="1" id="KW-0067">ATP-binding</keyword>
<reference evidence="4" key="1">
    <citation type="submission" date="2017-01" db="EMBL/GenBank/DDBJ databases">
        <authorList>
            <person name="Varghese N."/>
            <person name="Submissions S."/>
        </authorList>
    </citation>
    <scope>NUCLEOTIDE SEQUENCE [LARGE SCALE GENOMIC DNA]</scope>
    <source>
        <strain evidence="4">ATCC 12950</strain>
    </source>
</reference>
<keyword evidence="1" id="KW-0547">Nucleotide-binding</keyword>
<organism evidence="3 4">
    <name type="scientific">Microbispora rosea</name>
    <dbReference type="NCBI Taxonomy" id="58117"/>
    <lineage>
        <taxon>Bacteria</taxon>
        <taxon>Bacillati</taxon>
        <taxon>Actinomycetota</taxon>
        <taxon>Actinomycetes</taxon>
        <taxon>Streptosporangiales</taxon>
        <taxon>Streptosporangiaceae</taxon>
        <taxon>Microbispora</taxon>
    </lineage>
</organism>
<dbReference type="Pfam" id="PF21068">
    <property type="entry name" value="ATPgraspMvdD"/>
    <property type="match status" value="1"/>
</dbReference>
<dbReference type="GO" id="GO:0018169">
    <property type="term" value="F:ribosomal S6-glutamic acid ligase activity"/>
    <property type="evidence" value="ECO:0007669"/>
    <property type="project" value="TreeGrafter"/>
</dbReference>
<dbReference type="InterPro" id="IPR011761">
    <property type="entry name" value="ATP-grasp"/>
</dbReference>